<proteinExistence type="predicted"/>
<gene>
    <name evidence="2" type="ORF">Ddye_032297</name>
</gene>
<dbReference type="PANTHER" id="PTHR46890:SF48">
    <property type="entry name" value="RNA-DIRECTED DNA POLYMERASE"/>
    <property type="match status" value="1"/>
</dbReference>
<dbReference type="PANTHER" id="PTHR46890">
    <property type="entry name" value="NON-LTR RETROLELEMENT REVERSE TRANSCRIPTASE-LIKE PROTEIN-RELATED"/>
    <property type="match status" value="1"/>
</dbReference>
<name>A0AAD9TJX3_9ROSI</name>
<reference evidence="2" key="1">
    <citation type="journal article" date="2023" name="Plant J.">
        <title>Genome sequences and population genomics provide insights into the demographic history, inbreeding, and mutation load of two 'living fossil' tree species of Dipteronia.</title>
        <authorList>
            <person name="Feng Y."/>
            <person name="Comes H.P."/>
            <person name="Chen J."/>
            <person name="Zhu S."/>
            <person name="Lu R."/>
            <person name="Zhang X."/>
            <person name="Li P."/>
            <person name="Qiu J."/>
            <person name="Olsen K.M."/>
            <person name="Qiu Y."/>
        </authorList>
    </citation>
    <scope>NUCLEOTIDE SEQUENCE</scope>
    <source>
        <strain evidence="2">KIB01</strain>
    </source>
</reference>
<protein>
    <recommendedName>
        <fullName evidence="1">Reverse transcriptase domain-containing protein</fullName>
    </recommendedName>
</protein>
<sequence length="370" mass="42150">MVQDGGSKGFSLAVKAKGAKINMKKWLLSNPKGKSAVRTLELDGLRKGTKNLSSFIVWLMGGEEEITLVKFRLAPRPDGLNLNFVKANWGVIKDNLMKFVQEFQKNGDIVKDLNKTFIALIPKSVHPETLKDFRPINLVSSMYKILAKVLANRLKTVMDSLVDESQMAFVKNLQILDSFVVAEEIIHSWRKDKMGGLLVKLNFKKAYDSMDHAFLDFVMAEMGFRFVSVSSFRRCVEDFSDEDVSEFNKVVFNSYFAERDILVDVVWFRMAWRFKNHGRGSNEPIMVMVENLEFCYLEAFPVKSRSFSKWIPPLRDALKFNVDGSVIRSLLRTYDNLLVSYASRDSNMVADGLAKKGLFADGECVVWNLA</sequence>
<evidence type="ECO:0000259" key="1">
    <source>
        <dbReference type="Pfam" id="PF00078"/>
    </source>
</evidence>
<dbReference type="CDD" id="cd01650">
    <property type="entry name" value="RT_nLTR_like"/>
    <property type="match status" value="1"/>
</dbReference>
<dbReference type="AlphaFoldDB" id="A0AAD9TJX3"/>
<comment type="caution">
    <text evidence="2">The sequence shown here is derived from an EMBL/GenBank/DDBJ whole genome shotgun (WGS) entry which is preliminary data.</text>
</comment>
<feature type="domain" description="Reverse transcriptase" evidence="1">
    <location>
        <begin position="122"/>
        <end position="225"/>
    </location>
</feature>
<organism evidence="2 3">
    <name type="scientific">Dipteronia dyeriana</name>
    <dbReference type="NCBI Taxonomy" id="168575"/>
    <lineage>
        <taxon>Eukaryota</taxon>
        <taxon>Viridiplantae</taxon>
        <taxon>Streptophyta</taxon>
        <taxon>Embryophyta</taxon>
        <taxon>Tracheophyta</taxon>
        <taxon>Spermatophyta</taxon>
        <taxon>Magnoliopsida</taxon>
        <taxon>eudicotyledons</taxon>
        <taxon>Gunneridae</taxon>
        <taxon>Pentapetalae</taxon>
        <taxon>rosids</taxon>
        <taxon>malvids</taxon>
        <taxon>Sapindales</taxon>
        <taxon>Sapindaceae</taxon>
        <taxon>Hippocastanoideae</taxon>
        <taxon>Acereae</taxon>
        <taxon>Dipteronia</taxon>
    </lineage>
</organism>
<dbReference type="Pfam" id="PF00078">
    <property type="entry name" value="RVT_1"/>
    <property type="match status" value="1"/>
</dbReference>
<keyword evidence="3" id="KW-1185">Reference proteome</keyword>
<accession>A0AAD9TJX3</accession>
<evidence type="ECO:0000313" key="2">
    <source>
        <dbReference type="EMBL" id="KAK2637505.1"/>
    </source>
</evidence>
<dbReference type="Proteomes" id="UP001280121">
    <property type="component" value="Unassembled WGS sequence"/>
</dbReference>
<dbReference type="InterPro" id="IPR052343">
    <property type="entry name" value="Retrotransposon-Effector_Assoc"/>
</dbReference>
<evidence type="ECO:0000313" key="3">
    <source>
        <dbReference type="Proteomes" id="UP001280121"/>
    </source>
</evidence>
<dbReference type="InterPro" id="IPR000477">
    <property type="entry name" value="RT_dom"/>
</dbReference>
<dbReference type="EMBL" id="JANJYI010000009">
    <property type="protein sequence ID" value="KAK2637505.1"/>
    <property type="molecule type" value="Genomic_DNA"/>
</dbReference>